<evidence type="ECO:0000313" key="4">
    <source>
        <dbReference type="Proteomes" id="UP000600865"/>
    </source>
</evidence>
<dbReference type="Pfam" id="PF00050">
    <property type="entry name" value="Kazal_1"/>
    <property type="match status" value="1"/>
</dbReference>
<dbReference type="RefSeq" id="WP_233349815.1">
    <property type="nucleotide sequence ID" value="NZ_BMYV01000001.1"/>
</dbReference>
<dbReference type="Proteomes" id="UP000600865">
    <property type="component" value="Unassembled WGS sequence"/>
</dbReference>
<dbReference type="PROSITE" id="PS51465">
    <property type="entry name" value="KAZAL_2"/>
    <property type="match status" value="1"/>
</dbReference>
<comment type="caution">
    <text evidence="3">The sequence shown here is derived from an EMBL/GenBank/DDBJ whole genome shotgun (WGS) entry which is preliminary data.</text>
</comment>
<name>A0A918KF64_9PROT</name>
<dbReference type="SMART" id="SM00280">
    <property type="entry name" value="KAZAL"/>
    <property type="match status" value="1"/>
</dbReference>
<proteinExistence type="predicted"/>
<dbReference type="SUPFAM" id="SSF100895">
    <property type="entry name" value="Kazal-type serine protease inhibitors"/>
    <property type="match status" value="1"/>
</dbReference>
<protein>
    <recommendedName>
        <fullName evidence="2">Kazal-like domain-containing protein</fullName>
    </recommendedName>
</protein>
<feature type="signal peptide" evidence="1">
    <location>
        <begin position="1"/>
        <end position="23"/>
    </location>
</feature>
<dbReference type="Gene3D" id="3.30.60.30">
    <property type="match status" value="1"/>
</dbReference>
<dbReference type="PROSITE" id="PS51257">
    <property type="entry name" value="PROKAR_LIPOPROTEIN"/>
    <property type="match status" value="1"/>
</dbReference>
<accession>A0A918KF64</accession>
<evidence type="ECO:0000256" key="1">
    <source>
        <dbReference type="SAM" id="SignalP"/>
    </source>
</evidence>
<dbReference type="InterPro" id="IPR002350">
    <property type="entry name" value="Kazal_dom"/>
</dbReference>
<feature type="domain" description="Kazal-like" evidence="2">
    <location>
        <begin position="83"/>
        <end position="132"/>
    </location>
</feature>
<gene>
    <name evidence="3" type="ORF">GCM10011309_08810</name>
</gene>
<evidence type="ECO:0000259" key="2">
    <source>
        <dbReference type="PROSITE" id="PS51465"/>
    </source>
</evidence>
<dbReference type="InterPro" id="IPR036058">
    <property type="entry name" value="Kazal_dom_sf"/>
</dbReference>
<sequence>MSLRTTFKALVFSLTAVVLMACAAPNTPTEHENQPHLPPPGFPVSEAPADARYCGVRMVGGGADVCETGEFCRRTIGDMCGAADAPGICTPIPEMCTREYRPVCGCDGKTYSNECVANSNGVSASTAGACET</sequence>
<dbReference type="EMBL" id="BMYV01000001">
    <property type="protein sequence ID" value="GGX61172.1"/>
    <property type="molecule type" value="Genomic_DNA"/>
</dbReference>
<keyword evidence="4" id="KW-1185">Reference proteome</keyword>
<evidence type="ECO:0000313" key="3">
    <source>
        <dbReference type="EMBL" id="GGX61172.1"/>
    </source>
</evidence>
<reference evidence="3 4" key="1">
    <citation type="journal article" date="2014" name="Int. J. Syst. Evol. Microbiol.">
        <title>Complete genome sequence of Corynebacterium casei LMG S-19264T (=DSM 44701T), isolated from a smear-ripened cheese.</title>
        <authorList>
            <consortium name="US DOE Joint Genome Institute (JGI-PGF)"/>
            <person name="Walter F."/>
            <person name="Albersmeier A."/>
            <person name="Kalinowski J."/>
            <person name="Ruckert C."/>
        </authorList>
    </citation>
    <scope>NUCLEOTIDE SEQUENCE [LARGE SCALE GENOMIC DNA]</scope>
    <source>
        <strain evidence="3 4">KCTC 23968</strain>
    </source>
</reference>
<feature type="chain" id="PRO_5037600165" description="Kazal-like domain-containing protein" evidence="1">
    <location>
        <begin position="24"/>
        <end position="132"/>
    </location>
</feature>
<keyword evidence="1" id="KW-0732">Signal</keyword>
<dbReference type="AlphaFoldDB" id="A0A918KF64"/>
<organism evidence="3 4">
    <name type="scientific">Litorimonas cladophorae</name>
    <dbReference type="NCBI Taxonomy" id="1220491"/>
    <lineage>
        <taxon>Bacteria</taxon>
        <taxon>Pseudomonadati</taxon>
        <taxon>Pseudomonadota</taxon>
        <taxon>Alphaproteobacteria</taxon>
        <taxon>Maricaulales</taxon>
        <taxon>Robiginitomaculaceae</taxon>
    </lineage>
</organism>